<dbReference type="Pfam" id="PF08808">
    <property type="entry name" value="RES"/>
    <property type="match status" value="1"/>
</dbReference>
<dbReference type="PATRIC" id="fig|1391653.3.peg.1984"/>
<reference evidence="2 3" key="1">
    <citation type="submission" date="2015-08" db="EMBL/GenBank/DDBJ databases">
        <authorList>
            <person name="Babu N.S."/>
            <person name="Beckwith C.J."/>
            <person name="Beseler K.G."/>
            <person name="Brison A."/>
            <person name="Carone J.V."/>
            <person name="Caskin T.P."/>
            <person name="Diamond M."/>
            <person name="Durham M.E."/>
            <person name="Foxe J.M."/>
            <person name="Go M."/>
            <person name="Henderson B.A."/>
            <person name="Jones I.B."/>
            <person name="McGettigan J.A."/>
            <person name="Micheletti S.J."/>
            <person name="Nasrallah M.E."/>
            <person name="Ortiz D."/>
            <person name="Piller C.R."/>
            <person name="Privatt S.R."/>
            <person name="Schneider S.L."/>
            <person name="Sharp S."/>
            <person name="Smith T.C."/>
            <person name="Stanton J.D."/>
            <person name="Ullery H.E."/>
            <person name="Wilson R.J."/>
            <person name="Serrano M.G."/>
            <person name="Buck G."/>
            <person name="Lee V."/>
            <person name="Wang Y."/>
            <person name="Carvalho R."/>
            <person name="Voegtly L."/>
            <person name="Shi R."/>
            <person name="Duckworth R."/>
            <person name="Johnson A."/>
            <person name="Loviza R."/>
            <person name="Walstead R."/>
            <person name="Shah Z."/>
            <person name="Kiflezghi M."/>
            <person name="Wade K."/>
            <person name="Ball S.L."/>
            <person name="Bradley K.W."/>
            <person name="Asai D.J."/>
            <person name="Bowman C.A."/>
            <person name="Russell D.A."/>
            <person name="Pope W.H."/>
            <person name="Jacobs-Sera D."/>
            <person name="Hendrix R.W."/>
            <person name="Hatfull G.F."/>
        </authorList>
    </citation>
    <scope>NUCLEOTIDE SEQUENCE [LARGE SCALE GENOMIC DNA]</scope>
    <source>
        <strain evidence="2 3">DSM 27710</strain>
    </source>
</reference>
<evidence type="ECO:0000313" key="2">
    <source>
        <dbReference type="EMBL" id="AKU91508.1"/>
    </source>
</evidence>
<gene>
    <name evidence="2" type="ORF">AKJ08_1895</name>
</gene>
<proteinExistence type="predicted"/>
<dbReference type="InterPro" id="IPR014914">
    <property type="entry name" value="RES_dom"/>
</dbReference>
<accession>A0A0K1PD87</accession>
<dbReference type="AlphaFoldDB" id="A0A0K1PD87"/>
<sequence>MPWRVVEAQHVVSTRKLVDSDADQQLLEELIERHKPPVPREEGFDGLHFLLFSSFRYPPLRHGSRFGSRFEPSLWYGSEELRTAFAEVAFYRLRFLEGTEAKLDPLMVELSSFQVRVRSRLAADLTAGTFLARAAELCSKVSYAASQALGRELREAGAEMIRYASARDERGAANVALFTPRAFAEKRPRTPQTWLCVATRERIELSRKDYFVREVYAFPRSQFEVDGGLPSPSA</sequence>
<protein>
    <recommendedName>
        <fullName evidence="1">RES domain-containing protein</fullName>
    </recommendedName>
</protein>
<organism evidence="2 3">
    <name type="scientific">Vulgatibacter incomptus</name>
    <dbReference type="NCBI Taxonomy" id="1391653"/>
    <lineage>
        <taxon>Bacteria</taxon>
        <taxon>Pseudomonadati</taxon>
        <taxon>Myxococcota</taxon>
        <taxon>Myxococcia</taxon>
        <taxon>Myxococcales</taxon>
        <taxon>Cystobacterineae</taxon>
        <taxon>Vulgatibacteraceae</taxon>
        <taxon>Vulgatibacter</taxon>
    </lineage>
</organism>
<dbReference type="Proteomes" id="UP000055590">
    <property type="component" value="Chromosome"/>
</dbReference>
<dbReference type="EMBL" id="CP012332">
    <property type="protein sequence ID" value="AKU91508.1"/>
    <property type="molecule type" value="Genomic_DNA"/>
</dbReference>
<evidence type="ECO:0000259" key="1">
    <source>
        <dbReference type="SMART" id="SM00953"/>
    </source>
</evidence>
<dbReference type="SMART" id="SM00953">
    <property type="entry name" value="RES"/>
    <property type="match status" value="1"/>
</dbReference>
<dbReference type="KEGG" id="vin:AKJ08_1895"/>
<dbReference type="STRING" id="1391653.AKJ08_1895"/>
<keyword evidence="3" id="KW-1185">Reference proteome</keyword>
<name>A0A0K1PD87_9BACT</name>
<feature type="domain" description="RES" evidence="1">
    <location>
        <begin position="54"/>
        <end position="189"/>
    </location>
</feature>
<dbReference type="RefSeq" id="WP_050725807.1">
    <property type="nucleotide sequence ID" value="NZ_CP012332.1"/>
</dbReference>
<evidence type="ECO:0000313" key="3">
    <source>
        <dbReference type="Proteomes" id="UP000055590"/>
    </source>
</evidence>